<keyword evidence="2" id="KW-1185">Reference proteome</keyword>
<name>A0ABD0L526_9CAEN</name>
<evidence type="ECO:0000313" key="1">
    <source>
        <dbReference type="EMBL" id="KAK7494346.1"/>
    </source>
</evidence>
<accession>A0ABD0L526</accession>
<comment type="caution">
    <text evidence="1">The sequence shown here is derived from an EMBL/GenBank/DDBJ whole genome shotgun (WGS) entry which is preliminary data.</text>
</comment>
<gene>
    <name evidence="1" type="ORF">BaRGS_00014449</name>
</gene>
<feature type="non-terminal residue" evidence="1">
    <location>
        <position position="74"/>
    </location>
</feature>
<dbReference type="EMBL" id="JACVVK020000084">
    <property type="protein sequence ID" value="KAK7494346.1"/>
    <property type="molecule type" value="Genomic_DNA"/>
</dbReference>
<evidence type="ECO:0000313" key="2">
    <source>
        <dbReference type="Proteomes" id="UP001519460"/>
    </source>
</evidence>
<sequence>MYRGPPTNNRNCQIASVSGCPVRGLAMMAYVTYKGGEIGPSLCPEPIPVKVRGDKLQPGYGCGLVLVSGHPSVS</sequence>
<organism evidence="1 2">
    <name type="scientific">Batillaria attramentaria</name>
    <dbReference type="NCBI Taxonomy" id="370345"/>
    <lineage>
        <taxon>Eukaryota</taxon>
        <taxon>Metazoa</taxon>
        <taxon>Spiralia</taxon>
        <taxon>Lophotrochozoa</taxon>
        <taxon>Mollusca</taxon>
        <taxon>Gastropoda</taxon>
        <taxon>Caenogastropoda</taxon>
        <taxon>Sorbeoconcha</taxon>
        <taxon>Cerithioidea</taxon>
        <taxon>Batillariidae</taxon>
        <taxon>Batillaria</taxon>
    </lineage>
</organism>
<reference evidence="1 2" key="1">
    <citation type="journal article" date="2023" name="Sci. Data">
        <title>Genome assembly of the Korean intertidal mud-creeper Batillaria attramentaria.</title>
        <authorList>
            <person name="Patra A.K."/>
            <person name="Ho P.T."/>
            <person name="Jun S."/>
            <person name="Lee S.J."/>
            <person name="Kim Y."/>
            <person name="Won Y.J."/>
        </authorList>
    </citation>
    <scope>NUCLEOTIDE SEQUENCE [LARGE SCALE GENOMIC DNA]</scope>
    <source>
        <strain evidence="1">Wonlab-2016</strain>
    </source>
</reference>
<proteinExistence type="predicted"/>
<protein>
    <submittedName>
        <fullName evidence="1">Uncharacterized protein</fullName>
    </submittedName>
</protein>
<dbReference type="Proteomes" id="UP001519460">
    <property type="component" value="Unassembled WGS sequence"/>
</dbReference>
<dbReference type="AlphaFoldDB" id="A0ABD0L526"/>